<dbReference type="NCBIfam" id="TIGR00021">
    <property type="entry name" value="rpiA"/>
    <property type="match status" value="1"/>
</dbReference>
<dbReference type="GO" id="GO:0006014">
    <property type="term" value="P:D-ribose metabolic process"/>
    <property type="evidence" value="ECO:0007669"/>
    <property type="project" value="TreeGrafter"/>
</dbReference>
<dbReference type="OrthoDB" id="5870696at2"/>
<keyword evidence="5" id="KW-1185">Reference proteome</keyword>
<proteinExistence type="inferred from homology"/>
<comment type="similarity">
    <text evidence="3">Belongs to the ribose 5-phosphate isomerase family.</text>
</comment>
<protein>
    <recommendedName>
        <fullName evidence="3">Ribose-5-phosphate isomerase A</fullName>
        <ecNumber evidence="3">5.3.1.6</ecNumber>
    </recommendedName>
    <alternativeName>
        <fullName evidence="3">Phosphoriboisomerase A</fullName>
        <shortName evidence="3">PRI</shortName>
    </alternativeName>
</protein>
<feature type="binding site" evidence="3">
    <location>
        <position position="120"/>
    </location>
    <ligand>
        <name>substrate</name>
    </ligand>
</feature>
<organism evidence="4 5">
    <name type="scientific">Peribacillus deserti</name>
    <dbReference type="NCBI Taxonomy" id="673318"/>
    <lineage>
        <taxon>Bacteria</taxon>
        <taxon>Bacillati</taxon>
        <taxon>Bacillota</taxon>
        <taxon>Bacilli</taxon>
        <taxon>Bacillales</taxon>
        <taxon>Bacillaceae</taxon>
        <taxon>Peribacillus</taxon>
    </lineage>
</organism>
<dbReference type="FunFam" id="3.40.50.1360:FF:000001">
    <property type="entry name" value="Ribose-5-phosphate isomerase A"/>
    <property type="match status" value="1"/>
</dbReference>
<dbReference type="Gene3D" id="3.40.50.1360">
    <property type="match status" value="1"/>
</dbReference>
<feature type="active site" description="Proton acceptor" evidence="3">
    <location>
        <position position="102"/>
    </location>
</feature>
<comment type="caution">
    <text evidence="4">The sequence shown here is derived from an EMBL/GenBank/DDBJ whole genome shotgun (WGS) entry which is preliminary data.</text>
</comment>
<dbReference type="Pfam" id="PF06026">
    <property type="entry name" value="Rib_5-P_isom_A"/>
    <property type="match status" value="1"/>
</dbReference>
<sequence>MESKRLAGEKAVDFVEEGMVLGLGTGSTVYFTLVRLAERVKQGLNIKGVPTSIETERIARHLGIPLVNSGEAGKIDVAIDGADAIDSHFTLIKGGGGALLREKMIALAADRFIVVADPGKFVTDLTHVNLPVEIIPFARELTEIHVKGLGCTTRLRMKDNKPFITDNGNFILDCSFSEIIEPNDLQMKLNRIPGVVENGLFAGLADQIITVDHSGKAAVLET</sequence>
<comment type="function">
    <text evidence="3">Catalyzes the reversible conversion of ribose-5-phosphate to ribulose 5-phosphate.</text>
</comment>
<dbReference type="NCBIfam" id="NF001924">
    <property type="entry name" value="PRK00702.1"/>
    <property type="match status" value="1"/>
</dbReference>
<dbReference type="GO" id="GO:0005829">
    <property type="term" value="C:cytosol"/>
    <property type="evidence" value="ECO:0007669"/>
    <property type="project" value="TreeGrafter"/>
</dbReference>
<dbReference type="UniPathway" id="UPA00115">
    <property type="reaction ID" value="UER00412"/>
</dbReference>
<feature type="binding site" evidence="3">
    <location>
        <begin position="25"/>
        <end position="28"/>
    </location>
    <ligand>
        <name>substrate</name>
    </ligand>
</feature>
<evidence type="ECO:0000256" key="3">
    <source>
        <dbReference type="HAMAP-Rule" id="MF_00170"/>
    </source>
</evidence>
<dbReference type="Gene3D" id="3.30.70.260">
    <property type="match status" value="1"/>
</dbReference>
<evidence type="ECO:0000256" key="2">
    <source>
        <dbReference type="ARBA" id="ARBA00023235"/>
    </source>
</evidence>
<dbReference type="EC" id="5.3.1.6" evidence="3"/>
<comment type="subunit">
    <text evidence="3">Homodimer.</text>
</comment>
<comment type="pathway">
    <text evidence="3">Carbohydrate degradation; pentose phosphate pathway; D-ribose 5-phosphate from D-ribulose 5-phosphate (non-oxidative stage): step 1/1.</text>
</comment>
<dbReference type="PANTHER" id="PTHR11934:SF0">
    <property type="entry name" value="RIBOSE-5-PHOSPHATE ISOMERASE"/>
    <property type="match status" value="1"/>
</dbReference>
<evidence type="ECO:0000256" key="1">
    <source>
        <dbReference type="ARBA" id="ARBA00001713"/>
    </source>
</evidence>
<dbReference type="InterPro" id="IPR004788">
    <property type="entry name" value="Ribose5P_isomerase_type_A"/>
</dbReference>
<dbReference type="InterPro" id="IPR037171">
    <property type="entry name" value="NagB/RpiA_transferase-like"/>
</dbReference>
<dbReference type="InterPro" id="IPR020672">
    <property type="entry name" value="Ribose5P_isomerase_typA_subgr"/>
</dbReference>
<dbReference type="GO" id="GO:0004751">
    <property type="term" value="F:ribose-5-phosphate isomerase activity"/>
    <property type="evidence" value="ECO:0007669"/>
    <property type="project" value="UniProtKB-UniRule"/>
</dbReference>
<accession>A0A2N5M0D2</accession>
<dbReference type="EMBL" id="PGUY01000081">
    <property type="protein sequence ID" value="PLT27733.1"/>
    <property type="molecule type" value="Genomic_DNA"/>
</dbReference>
<dbReference type="GO" id="GO:0009052">
    <property type="term" value="P:pentose-phosphate shunt, non-oxidative branch"/>
    <property type="evidence" value="ECO:0007669"/>
    <property type="project" value="UniProtKB-UniRule"/>
</dbReference>
<feature type="binding site" evidence="3">
    <location>
        <begin position="80"/>
        <end position="83"/>
    </location>
    <ligand>
        <name>substrate</name>
    </ligand>
</feature>
<keyword evidence="2 3" id="KW-0413">Isomerase</keyword>
<gene>
    <name evidence="3" type="primary">rpiA</name>
    <name evidence="4" type="ORF">CUU66_22235</name>
</gene>
<dbReference type="SUPFAM" id="SSF75445">
    <property type="entry name" value="D-ribose-5-phosphate isomerase (RpiA), lid domain"/>
    <property type="match status" value="1"/>
</dbReference>
<dbReference type="RefSeq" id="WP_101645584.1">
    <property type="nucleotide sequence ID" value="NZ_PGUY01000081.1"/>
</dbReference>
<evidence type="ECO:0000313" key="5">
    <source>
        <dbReference type="Proteomes" id="UP000234748"/>
    </source>
</evidence>
<reference evidence="4 5" key="1">
    <citation type="submission" date="2017-11" db="EMBL/GenBank/DDBJ databases">
        <title>Comparitive Functional Genomics of Dry Heat Resistant strains isolated from the Viking Spacecraft.</title>
        <authorList>
            <person name="Seuylemezian A."/>
            <person name="Cooper K."/>
            <person name="Vaishampayan P."/>
        </authorList>
    </citation>
    <scope>NUCLEOTIDE SEQUENCE [LARGE SCALE GENOMIC DNA]</scope>
    <source>
        <strain evidence="4 5">V1-29</strain>
    </source>
</reference>
<dbReference type="SUPFAM" id="SSF100950">
    <property type="entry name" value="NagB/RpiA/CoA transferase-like"/>
    <property type="match status" value="1"/>
</dbReference>
<dbReference type="AlphaFoldDB" id="A0A2N5M0D2"/>
<dbReference type="CDD" id="cd01398">
    <property type="entry name" value="RPI_A"/>
    <property type="match status" value="1"/>
</dbReference>
<comment type="catalytic activity">
    <reaction evidence="1 3">
        <text>aldehydo-D-ribose 5-phosphate = D-ribulose 5-phosphate</text>
        <dbReference type="Rhea" id="RHEA:14657"/>
        <dbReference type="ChEBI" id="CHEBI:58121"/>
        <dbReference type="ChEBI" id="CHEBI:58273"/>
        <dbReference type="EC" id="5.3.1.6"/>
    </reaction>
</comment>
<dbReference type="HAMAP" id="MF_00170">
    <property type="entry name" value="Rib_5P_isom_A"/>
    <property type="match status" value="1"/>
</dbReference>
<dbReference type="PANTHER" id="PTHR11934">
    <property type="entry name" value="RIBOSE-5-PHOSPHATE ISOMERASE"/>
    <property type="match status" value="1"/>
</dbReference>
<name>A0A2N5M0D2_9BACI</name>
<feature type="binding site" evidence="3">
    <location>
        <begin position="93"/>
        <end position="96"/>
    </location>
    <ligand>
        <name>substrate</name>
    </ligand>
</feature>
<dbReference type="Proteomes" id="UP000234748">
    <property type="component" value="Unassembled WGS sequence"/>
</dbReference>
<evidence type="ECO:0000313" key="4">
    <source>
        <dbReference type="EMBL" id="PLT27733.1"/>
    </source>
</evidence>